<name>A0A0A9A9L1_ARUDO</name>
<evidence type="ECO:0000256" key="1">
    <source>
        <dbReference type="SAM" id="MobiDB-lite"/>
    </source>
</evidence>
<protein>
    <submittedName>
        <fullName evidence="2">Uncharacterized protein</fullName>
    </submittedName>
</protein>
<reference evidence="2" key="1">
    <citation type="submission" date="2014-09" db="EMBL/GenBank/DDBJ databases">
        <authorList>
            <person name="Magalhaes I.L.F."/>
            <person name="Oliveira U."/>
            <person name="Santos F.R."/>
            <person name="Vidigal T.H.D.A."/>
            <person name="Brescovit A.D."/>
            <person name="Santos A.J."/>
        </authorList>
    </citation>
    <scope>NUCLEOTIDE SEQUENCE</scope>
    <source>
        <tissue evidence="2">Shoot tissue taken approximately 20 cm above the soil surface</tissue>
    </source>
</reference>
<dbReference type="AlphaFoldDB" id="A0A0A9A9L1"/>
<organism evidence="2">
    <name type="scientific">Arundo donax</name>
    <name type="common">Giant reed</name>
    <name type="synonym">Donax arundinaceus</name>
    <dbReference type="NCBI Taxonomy" id="35708"/>
    <lineage>
        <taxon>Eukaryota</taxon>
        <taxon>Viridiplantae</taxon>
        <taxon>Streptophyta</taxon>
        <taxon>Embryophyta</taxon>
        <taxon>Tracheophyta</taxon>
        <taxon>Spermatophyta</taxon>
        <taxon>Magnoliopsida</taxon>
        <taxon>Liliopsida</taxon>
        <taxon>Poales</taxon>
        <taxon>Poaceae</taxon>
        <taxon>PACMAD clade</taxon>
        <taxon>Arundinoideae</taxon>
        <taxon>Arundineae</taxon>
        <taxon>Arundo</taxon>
    </lineage>
</organism>
<accession>A0A0A9A9L1</accession>
<sequence>MMSATDPAGGRRGFSGGVPSPAGPRRCGGCGCF</sequence>
<reference evidence="2" key="2">
    <citation type="journal article" date="2015" name="Data Brief">
        <title>Shoot transcriptome of the giant reed, Arundo donax.</title>
        <authorList>
            <person name="Barrero R.A."/>
            <person name="Guerrero F.D."/>
            <person name="Moolhuijzen P."/>
            <person name="Goolsby J.A."/>
            <person name="Tidwell J."/>
            <person name="Bellgard S.E."/>
            <person name="Bellgard M.I."/>
        </authorList>
    </citation>
    <scope>NUCLEOTIDE SEQUENCE</scope>
    <source>
        <tissue evidence="2">Shoot tissue taken approximately 20 cm above the soil surface</tissue>
    </source>
</reference>
<dbReference type="EMBL" id="GBRH01254153">
    <property type="protein sequence ID" value="JAD43742.1"/>
    <property type="molecule type" value="Transcribed_RNA"/>
</dbReference>
<proteinExistence type="predicted"/>
<feature type="region of interest" description="Disordered" evidence="1">
    <location>
        <begin position="1"/>
        <end position="33"/>
    </location>
</feature>
<evidence type="ECO:0000313" key="2">
    <source>
        <dbReference type="EMBL" id="JAD43742.1"/>
    </source>
</evidence>